<accession>A0ACC1RVE5</accession>
<comment type="caution">
    <text evidence="1">The sequence shown here is derived from an EMBL/GenBank/DDBJ whole genome shotgun (WGS) entry which is preliminary data.</text>
</comment>
<organism evidence="1 2">
    <name type="scientific">Fusarium decemcellulare</name>
    <dbReference type="NCBI Taxonomy" id="57161"/>
    <lineage>
        <taxon>Eukaryota</taxon>
        <taxon>Fungi</taxon>
        <taxon>Dikarya</taxon>
        <taxon>Ascomycota</taxon>
        <taxon>Pezizomycotina</taxon>
        <taxon>Sordariomycetes</taxon>
        <taxon>Hypocreomycetidae</taxon>
        <taxon>Hypocreales</taxon>
        <taxon>Nectriaceae</taxon>
        <taxon>Fusarium</taxon>
        <taxon>Fusarium decemcellulare species complex</taxon>
    </lineage>
</organism>
<evidence type="ECO:0000313" key="2">
    <source>
        <dbReference type="Proteomes" id="UP001148629"/>
    </source>
</evidence>
<gene>
    <name evidence="1" type="ORF">NM208_g11134</name>
</gene>
<sequence length="206" mass="21914">MAPSATSEAATNGSLQLGVRSNRPIRIAGCSGGVYDRKRAIEDMAKNEDIDVITGDWMSEANMTLRGSDKRDRLANRAMATGSALVAKGYEPYFLEEVDPAIPWLAKKGTKLAVNAGASDVHGLAEAVKELIKKHGVDLKVGVVDGDDVTDAVLDLYKKGEPFLSLPANKPIQEWGYEPVCAQCYLGGTGIAECFRAGADIVLCAV</sequence>
<evidence type="ECO:0000313" key="1">
    <source>
        <dbReference type="EMBL" id="KAJ3526560.1"/>
    </source>
</evidence>
<keyword evidence="2" id="KW-1185">Reference proteome</keyword>
<protein>
    <submittedName>
        <fullName evidence="1">Uncharacterized protein</fullName>
    </submittedName>
</protein>
<dbReference type="Proteomes" id="UP001148629">
    <property type="component" value="Unassembled WGS sequence"/>
</dbReference>
<name>A0ACC1RVE5_9HYPO</name>
<dbReference type="EMBL" id="JANRMS010001709">
    <property type="protein sequence ID" value="KAJ3526560.1"/>
    <property type="molecule type" value="Genomic_DNA"/>
</dbReference>
<reference evidence="1" key="1">
    <citation type="submission" date="2022-08" db="EMBL/GenBank/DDBJ databases">
        <title>Genome Sequence of Fusarium decemcellulare.</title>
        <authorList>
            <person name="Buettner E."/>
        </authorList>
    </citation>
    <scope>NUCLEOTIDE SEQUENCE</scope>
    <source>
        <strain evidence="1">Babe19</strain>
    </source>
</reference>
<proteinExistence type="predicted"/>